<reference evidence="1 2" key="1">
    <citation type="submission" date="2024-06" db="EMBL/GenBank/DDBJ databases">
        <title>A chromosome level genome sequence of Diviner's sage (Salvia divinorum).</title>
        <authorList>
            <person name="Ford S.A."/>
            <person name="Ro D.-K."/>
            <person name="Ness R.W."/>
            <person name="Phillips M.A."/>
        </authorList>
    </citation>
    <scope>NUCLEOTIDE SEQUENCE [LARGE SCALE GENOMIC DNA]</scope>
    <source>
        <strain evidence="1">SAF-2024a</strain>
        <tissue evidence="1">Leaf</tissue>
    </source>
</reference>
<proteinExistence type="predicted"/>
<keyword evidence="2" id="KW-1185">Reference proteome</keyword>
<sequence length="81" mass="9021">MPQTIIVVAHFLKLRVWDLIASSLPSSRSLALDSDFYLQPKLLEAAGNTGSLHLEEERLVLGGTEDPAQKEDLLQFIIIFT</sequence>
<accession>A0ABD1H268</accession>
<dbReference type="AlphaFoldDB" id="A0ABD1H268"/>
<protein>
    <submittedName>
        <fullName evidence="1">Uncharacterized protein</fullName>
    </submittedName>
</protein>
<dbReference type="EMBL" id="JBEAFC010000007">
    <property type="protein sequence ID" value="KAL1550512.1"/>
    <property type="molecule type" value="Genomic_DNA"/>
</dbReference>
<evidence type="ECO:0000313" key="2">
    <source>
        <dbReference type="Proteomes" id="UP001567538"/>
    </source>
</evidence>
<gene>
    <name evidence="1" type="ORF">AAHA92_18462</name>
</gene>
<name>A0ABD1H268_SALDI</name>
<dbReference type="Proteomes" id="UP001567538">
    <property type="component" value="Unassembled WGS sequence"/>
</dbReference>
<evidence type="ECO:0000313" key="1">
    <source>
        <dbReference type="EMBL" id="KAL1550512.1"/>
    </source>
</evidence>
<organism evidence="1 2">
    <name type="scientific">Salvia divinorum</name>
    <name type="common">Maria pastora</name>
    <name type="synonym">Diviner's sage</name>
    <dbReference type="NCBI Taxonomy" id="28513"/>
    <lineage>
        <taxon>Eukaryota</taxon>
        <taxon>Viridiplantae</taxon>
        <taxon>Streptophyta</taxon>
        <taxon>Embryophyta</taxon>
        <taxon>Tracheophyta</taxon>
        <taxon>Spermatophyta</taxon>
        <taxon>Magnoliopsida</taxon>
        <taxon>eudicotyledons</taxon>
        <taxon>Gunneridae</taxon>
        <taxon>Pentapetalae</taxon>
        <taxon>asterids</taxon>
        <taxon>lamiids</taxon>
        <taxon>Lamiales</taxon>
        <taxon>Lamiaceae</taxon>
        <taxon>Nepetoideae</taxon>
        <taxon>Mentheae</taxon>
        <taxon>Salviinae</taxon>
        <taxon>Salvia</taxon>
        <taxon>Salvia subgen. Calosphace</taxon>
    </lineage>
</organism>
<comment type="caution">
    <text evidence="1">The sequence shown here is derived from an EMBL/GenBank/DDBJ whole genome shotgun (WGS) entry which is preliminary data.</text>
</comment>